<feature type="coiled-coil region" evidence="4">
    <location>
        <begin position="395"/>
        <end position="422"/>
    </location>
</feature>
<feature type="coiled-coil region" evidence="4">
    <location>
        <begin position="126"/>
        <end position="156"/>
    </location>
</feature>
<keyword evidence="8" id="KW-1185">Reference proteome</keyword>
<dbReference type="InterPro" id="IPR035441">
    <property type="entry name" value="TFIIS/LEDGF_dom_sf"/>
</dbReference>
<evidence type="ECO:0000256" key="2">
    <source>
        <dbReference type="ARBA" id="ARBA00023242"/>
    </source>
</evidence>
<evidence type="ECO:0000259" key="6">
    <source>
        <dbReference type="PROSITE" id="PS51319"/>
    </source>
</evidence>
<dbReference type="CDD" id="cd00183">
    <property type="entry name" value="TFIIS_I"/>
    <property type="match status" value="1"/>
</dbReference>
<dbReference type="SMART" id="SM00509">
    <property type="entry name" value="TFS2N"/>
    <property type="match status" value="1"/>
</dbReference>
<evidence type="ECO:0000256" key="4">
    <source>
        <dbReference type="SAM" id="Coils"/>
    </source>
</evidence>
<keyword evidence="4" id="KW-0175">Coiled coil</keyword>
<dbReference type="EMBL" id="BPVZ01000191">
    <property type="protein sequence ID" value="GKV45174.1"/>
    <property type="molecule type" value="Genomic_DNA"/>
</dbReference>
<dbReference type="SUPFAM" id="SSF47676">
    <property type="entry name" value="Conserved domain common to transcription factors TFIIS, elongin A, CRSP70"/>
    <property type="match status" value="1"/>
</dbReference>
<dbReference type="PANTHER" id="PTHR46554:SF2">
    <property type="entry name" value="TFIIS N-TERMINAL DOMAIN-CONTAINING PROTEIN"/>
    <property type="match status" value="1"/>
</dbReference>
<evidence type="ECO:0000313" key="7">
    <source>
        <dbReference type="EMBL" id="GKV45174.1"/>
    </source>
</evidence>
<feature type="region of interest" description="Disordered" evidence="5">
    <location>
        <begin position="283"/>
        <end position="394"/>
    </location>
</feature>
<evidence type="ECO:0000256" key="3">
    <source>
        <dbReference type="PROSITE-ProRule" id="PRU00649"/>
    </source>
</evidence>
<keyword evidence="2 3" id="KW-0539">Nucleus</keyword>
<feature type="region of interest" description="Disordered" evidence="5">
    <location>
        <begin position="431"/>
        <end position="455"/>
    </location>
</feature>
<protein>
    <recommendedName>
        <fullName evidence="6">TFIIS N-terminal domain-containing protein</fullName>
    </recommendedName>
</protein>
<feature type="compositionally biased region" description="Basic residues" evidence="5">
    <location>
        <begin position="439"/>
        <end position="455"/>
    </location>
</feature>
<accession>A0AAV5M839</accession>
<dbReference type="InterPro" id="IPR017923">
    <property type="entry name" value="TFIIS_N"/>
</dbReference>
<dbReference type="Gene3D" id="1.20.930.10">
    <property type="entry name" value="Conserved domain common to transcription factors TFIIS, elongin A, CRSP70"/>
    <property type="match status" value="1"/>
</dbReference>
<dbReference type="GO" id="GO:0005634">
    <property type="term" value="C:nucleus"/>
    <property type="evidence" value="ECO:0007669"/>
    <property type="project" value="UniProtKB-SubCell"/>
</dbReference>
<feature type="compositionally biased region" description="Polar residues" evidence="5">
    <location>
        <begin position="296"/>
        <end position="313"/>
    </location>
</feature>
<dbReference type="Pfam" id="PF08711">
    <property type="entry name" value="Med26"/>
    <property type="match status" value="1"/>
</dbReference>
<gene>
    <name evidence="7" type="ORF">SLEP1_g52285</name>
</gene>
<name>A0AAV5M839_9ROSI</name>
<organism evidence="7 8">
    <name type="scientific">Rubroshorea leprosula</name>
    <dbReference type="NCBI Taxonomy" id="152421"/>
    <lineage>
        <taxon>Eukaryota</taxon>
        <taxon>Viridiplantae</taxon>
        <taxon>Streptophyta</taxon>
        <taxon>Embryophyta</taxon>
        <taxon>Tracheophyta</taxon>
        <taxon>Spermatophyta</taxon>
        <taxon>Magnoliopsida</taxon>
        <taxon>eudicotyledons</taxon>
        <taxon>Gunneridae</taxon>
        <taxon>Pentapetalae</taxon>
        <taxon>rosids</taxon>
        <taxon>malvids</taxon>
        <taxon>Malvales</taxon>
        <taxon>Dipterocarpaceae</taxon>
        <taxon>Rubroshorea</taxon>
    </lineage>
</organism>
<evidence type="ECO:0000313" key="8">
    <source>
        <dbReference type="Proteomes" id="UP001054252"/>
    </source>
</evidence>
<proteinExistence type="predicted"/>
<dbReference type="PANTHER" id="PTHR46554">
    <property type="entry name" value="MEDIATOR OF RNA POLYMERASE II TRANSCRIPTION SUBUNIT 26A-RELATED"/>
    <property type="match status" value="1"/>
</dbReference>
<evidence type="ECO:0000256" key="1">
    <source>
        <dbReference type="ARBA" id="ARBA00004123"/>
    </source>
</evidence>
<comment type="subcellular location">
    <subcellularLocation>
        <location evidence="1 3">Nucleus</location>
    </subcellularLocation>
</comment>
<dbReference type="Proteomes" id="UP001054252">
    <property type="component" value="Unassembled WGS sequence"/>
</dbReference>
<feature type="domain" description="TFIIS N-terminal" evidence="6">
    <location>
        <begin position="144"/>
        <end position="219"/>
    </location>
</feature>
<dbReference type="AlphaFoldDB" id="A0AAV5M839"/>
<dbReference type="PROSITE" id="PS51319">
    <property type="entry name" value="TFIIS_N"/>
    <property type="match status" value="1"/>
</dbReference>
<dbReference type="InterPro" id="IPR003617">
    <property type="entry name" value="TFIIS/CRSP70_N_sub"/>
</dbReference>
<feature type="compositionally biased region" description="Basic and acidic residues" evidence="5">
    <location>
        <begin position="359"/>
        <end position="390"/>
    </location>
</feature>
<sequence length="455" mass="51830">MAMKASSLDHWRNYFRTANSDIFDIIDQAILVAALDCPKEFRLRRDQIVEKLFTCRWTRCSGCDRVELAVQEYEDESGRGCKSGFDGEDGRGCEFEIGGSKGSKVNSSRDDHGEMNMNQIASNYSYGEAEALTEEIEEELQIVEEVLRIKEILENNQDESDSVLVELLRRLQLMALTVDTLKTTGIGKAVNSIRKHGSKQIRHLAQILIDGWKELVDEWVNATKAIAESTPESVNPSVVDEEEEEEGLPSPPLDEGAFFATQPTSIEFERFFECMDDDGNPRNCGEFIKNRDNGRRPSQVNQKAMKQKQQTPKDANMVAKDNTVQQTKRQETVVKPNNRPLNTDLGSARPPRQSAEQKANNELKLQQKSEKMVLEKKPLSSQQEKFKSSDEVSVQQKLEATKKKLQERYQQAENAKRQRTIQVMDLHDLPKQGLGQKNTHIRPGIHNRHWANGRR</sequence>
<feature type="region of interest" description="Disordered" evidence="5">
    <location>
        <begin position="227"/>
        <end position="258"/>
    </location>
</feature>
<evidence type="ECO:0000256" key="5">
    <source>
        <dbReference type="SAM" id="MobiDB-lite"/>
    </source>
</evidence>
<comment type="caution">
    <text evidence="7">The sequence shown here is derived from an EMBL/GenBank/DDBJ whole genome shotgun (WGS) entry which is preliminary data.</text>
</comment>
<reference evidence="7 8" key="1">
    <citation type="journal article" date="2021" name="Commun. Biol.">
        <title>The genome of Shorea leprosula (Dipterocarpaceae) highlights the ecological relevance of drought in aseasonal tropical rainforests.</title>
        <authorList>
            <person name="Ng K.K.S."/>
            <person name="Kobayashi M.J."/>
            <person name="Fawcett J.A."/>
            <person name="Hatakeyama M."/>
            <person name="Paape T."/>
            <person name="Ng C.H."/>
            <person name="Ang C.C."/>
            <person name="Tnah L.H."/>
            <person name="Lee C.T."/>
            <person name="Nishiyama T."/>
            <person name="Sese J."/>
            <person name="O'Brien M.J."/>
            <person name="Copetti D."/>
            <person name="Mohd Noor M.I."/>
            <person name="Ong R.C."/>
            <person name="Putra M."/>
            <person name="Sireger I.Z."/>
            <person name="Indrioko S."/>
            <person name="Kosugi Y."/>
            <person name="Izuno A."/>
            <person name="Isagi Y."/>
            <person name="Lee S.L."/>
            <person name="Shimizu K.K."/>
        </authorList>
    </citation>
    <scope>NUCLEOTIDE SEQUENCE [LARGE SCALE GENOMIC DNA]</scope>
    <source>
        <strain evidence="7">214</strain>
    </source>
</reference>